<evidence type="ECO:0000256" key="5">
    <source>
        <dbReference type="ARBA" id="ARBA00023237"/>
    </source>
</evidence>
<evidence type="ECO:0000256" key="3">
    <source>
        <dbReference type="ARBA" id="ARBA00022729"/>
    </source>
</evidence>
<organism evidence="7 8">
    <name type="scientific">Dyella humi</name>
    <dbReference type="NCBI Taxonomy" id="1770547"/>
    <lineage>
        <taxon>Bacteria</taxon>
        <taxon>Pseudomonadati</taxon>
        <taxon>Pseudomonadota</taxon>
        <taxon>Gammaproteobacteria</taxon>
        <taxon>Lysobacterales</taxon>
        <taxon>Rhodanobacteraceae</taxon>
        <taxon>Dyella</taxon>
    </lineage>
</organism>
<accession>A0ABW8IFD8</accession>
<keyword evidence="3 6" id="KW-0732">Signal</keyword>
<feature type="signal peptide" evidence="6">
    <location>
        <begin position="1"/>
        <end position="19"/>
    </location>
</feature>
<comment type="similarity">
    <text evidence="2">Belongs to the MipA/OmpV family.</text>
</comment>
<proteinExistence type="inferred from homology"/>
<protein>
    <submittedName>
        <fullName evidence="7">MipA/OmpV family protein</fullName>
    </submittedName>
</protein>
<evidence type="ECO:0000256" key="1">
    <source>
        <dbReference type="ARBA" id="ARBA00004442"/>
    </source>
</evidence>
<dbReference type="InterPro" id="IPR010583">
    <property type="entry name" value="MipA"/>
</dbReference>
<keyword evidence="5" id="KW-0998">Cell outer membrane</keyword>
<comment type="subcellular location">
    <subcellularLocation>
        <location evidence="1">Cell outer membrane</location>
    </subcellularLocation>
</comment>
<feature type="chain" id="PRO_5046834990" evidence="6">
    <location>
        <begin position="20"/>
        <end position="264"/>
    </location>
</feature>
<dbReference type="Pfam" id="PF06629">
    <property type="entry name" value="MipA"/>
    <property type="match status" value="1"/>
</dbReference>
<keyword evidence="8" id="KW-1185">Reference proteome</keyword>
<comment type="caution">
    <text evidence="7">The sequence shown here is derived from an EMBL/GenBank/DDBJ whole genome shotgun (WGS) entry which is preliminary data.</text>
</comment>
<evidence type="ECO:0000256" key="4">
    <source>
        <dbReference type="ARBA" id="ARBA00023136"/>
    </source>
</evidence>
<sequence>MRKIYPLTLLMMVSASALAQSTPSSEDQGEEHTPPLRVGLGIVASDQGYAGQSTQITPFPLIDYEGHRFFVRGATGGAHLVKFDGVVIDAIVTAGFTSINERDFSRTDLARRGVNRDDLQDRKHSIDAGVAATWKSVAGQVRVVAKSDISGSSEGQEYSVEYGYPFHFAGFKITPSVGATFLSRKVADYYYGIHPQEVLRGVPAYEPGGSLISEVSVGLTRPIGEKWALMMSATYTSLPDKISHSPLVDSSHGSTVMIGFTRAF</sequence>
<dbReference type="PANTHER" id="PTHR38776">
    <property type="entry name" value="MLTA-INTERACTING PROTEIN-RELATED"/>
    <property type="match status" value="1"/>
</dbReference>
<dbReference type="RefSeq" id="WP_380017531.1">
    <property type="nucleotide sequence ID" value="NZ_JADIKI010000021.1"/>
</dbReference>
<evidence type="ECO:0000256" key="6">
    <source>
        <dbReference type="SAM" id="SignalP"/>
    </source>
</evidence>
<reference evidence="7 8" key="1">
    <citation type="submission" date="2020-10" db="EMBL/GenBank/DDBJ databases">
        <title>Phylogeny of dyella-like bacteria.</title>
        <authorList>
            <person name="Fu J."/>
        </authorList>
    </citation>
    <scope>NUCLEOTIDE SEQUENCE [LARGE SCALE GENOMIC DNA]</scope>
    <source>
        <strain evidence="7 8">DHG40</strain>
    </source>
</reference>
<dbReference type="Proteomes" id="UP001620409">
    <property type="component" value="Unassembled WGS sequence"/>
</dbReference>
<dbReference type="PANTHER" id="PTHR38776:SF1">
    <property type="entry name" value="MLTA-INTERACTING PROTEIN-RELATED"/>
    <property type="match status" value="1"/>
</dbReference>
<dbReference type="EMBL" id="JADIKI010000021">
    <property type="protein sequence ID" value="MFK2853898.1"/>
    <property type="molecule type" value="Genomic_DNA"/>
</dbReference>
<gene>
    <name evidence="7" type="ORF">ISP18_04780</name>
</gene>
<evidence type="ECO:0000256" key="2">
    <source>
        <dbReference type="ARBA" id="ARBA00005722"/>
    </source>
</evidence>
<evidence type="ECO:0000313" key="7">
    <source>
        <dbReference type="EMBL" id="MFK2853898.1"/>
    </source>
</evidence>
<keyword evidence="4" id="KW-0472">Membrane</keyword>
<name>A0ABW8IFD8_9GAMM</name>
<evidence type="ECO:0000313" key="8">
    <source>
        <dbReference type="Proteomes" id="UP001620409"/>
    </source>
</evidence>